<dbReference type="PANTHER" id="PTHR43128">
    <property type="entry name" value="L-2-HYDROXYCARBOXYLATE DEHYDROGENASE (NAD(P)(+))"/>
    <property type="match status" value="1"/>
</dbReference>
<dbReference type="InterPro" id="IPR001557">
    <property type="entry name" value="L-lactate/malate_DH"/>
</dbReference>
<dbReference type="GO" id="GO:0006096">
    <property type="term" value="P:glycolytic process"/>
    <property type="evidence" value="ECO:0007669"/>
    <property type="project" value="UniProtKB-UniRule"/>
</dbReference>
<feature type="binding site" evidence="7">
    <location>
        <begin position="121"/>
        <end position="123"/>
    </location>
    <ligand>
        <name>NAD(+)</name>
        <dbReference type="ChEBI" id="CHEBI:57540"/>
    </ligand>
</feature>
<feature type="binding site" evidence="7">
    <location>
        <begin position="123"/>
        <end position="126"/>
    </location>
    <ligand>
        <name>substrate</name>
    </ligand>
</feature>
<dbReference type="Proteomes" id="UP000318102">
    <property type="component" value="Unassembled WGS sequence"/>
</dbReference>
<dbReference type="EMBL" id="VNJK01000003">
    <property type="protein sequence ID" value="TVX88269.1"/>
    <property type="molecule type" value="Genomic_DNA"/>
</dbReference>
<dbReference type="CDD" id="cd05291">
    <property type="entry name" value="HicDH_like"/>
    <property type="match status" value="1"/>
</dbReference>
<keyword evidence="5 7" id="KW-0520">NAD</keyword>
<evidence type="ECO:0000313" key="12">
    <source>
        <dbReference type="EMBL" id="TVX88269.1"/>
    </source>
</evidence>
<feature type="binding site" evidence="7 9">
    <location>
        <position position="37"/>
    </location>
    <ligand>
        <name>NAD(+)</name>
        <dbReference type="ChEBI" id="CHEBI:57540"/>
    </ligand>
</feature>
<evidence type="ECO:0000259" key="10">
    <source>
        <dbReference type="Pfam" id="PF00056"/>
    </source>
</evidence>
<feature type="binding site" evidence="7">
    <location>
        <position position="171"/>
    </location>
    <ligand>
        <name>beta-D-fructose 1,6-bisphosphate</name>
        <dbReference type="ChEBI" id="CHEBI:32966"/>
        <note>allosteric activator</note>
    </ligand>
</feature>
<evidence type="ECO:0000313" key="13">
    <source>
        <dbReference type="Proteomes" id="UP000318102"/>
    </source>
</evidence>
<dbReference type="PANTHER" id="PTHR43128:SF16">
    <property type="entry name" value="L-LACTATE DEHYDROGENASE"/>
    <property type="match status" value="1"/>
</dbReference>
<dbReference type="AlphaFoldDB" id="A0A559IKT8"/>
<feature type="binding site" evidence="7">
    <location>
        <position position="233"/>
    </location>
    <ligand>
        <name>substrate</name>
    </ligand>
</feature>
<comment type="pathway">
    <text evidence="1 7">Fermentation; pyruvate fermentation to lactate; (S)-lactate from pyruvate: step 1/1.</text>
</comment>
<dbReference type="InterPro" id="IPR001236">
    <property type="entry name" value="Lactate/malate_DH_N"/>
</dbReference>
<feature type="binding site" evidence="7">
    <location>
        <position position="16"/>
    </location>
    <ligand>
        <name>NAD(+)</name>
        <dbReference type="ChEBI" id="CHEBI:57540"/>
    </ligand>
</feature>
<dbReference type="HAMAP" id="MF_00488">
    <property type="entry name" value="Lactate_dehydrog"/>
    <property type="match status" value="1"/>
</dbReference>
<keyword evidence="7" id="KW-0963">Cytoplasm</keyword>
<evidence type="ECO:0000256" key="5">
    <source>
        <dbReference type="ARBA" id="ARBA00023027"/>
    </source>
</evidence>
<keyword evidence="13" id="KW-1185">Reference proteome</keyword>
<feature type="active site" description="Proton acceptor" evidence="7 8">
    <location>
        <position position="178"/>
    </location>
</feature>
<comment type="subunit">
    <text evidence="7">Homotetramer.</text>
</comment>
<feature type="binding site" evidence="9">
    <location>
        <begin position="12"/>
        <end position="17"/>
    </location>
    <ligand>
        <name>NAD(+)</name>
        <dbReference type="ChEBI" id="CHEBI:57540"/>
    </ligand>
</feature>
<feature type="binding site" evidence="7">
    <location>
        <position position="104"/>
    </location>
    <ligand>
        <name>NAD(+)</name>
        <dbReference type="ChEBI" id="CHEBI:57540"/>
    </ligand>
</feature>
<dbReference type="InterPro" id="IPR018177">
    <property type="entry name" value="L-lactate_DH_AS"/>
</dbReference>
<feature type="binding site" evidence="7">
    <location>
        <position position="68"/>
    </location>
    <ligand>
        <name>NAD(+)</name>
        <dbReference type="ChEBI" id="CHEBI:57540"/>
    </ligand>
</feature>
<evidence type="ECO:0000256" key="7">
    <source>
        <dbReference type="HAMAP-Rule" id="MF_00488"/>
    </source>
</evidence>
<dbReference type="PRINTS" id="PR00086">
    <property type="entry name" value="LLDHDRGNASE"/>
</dbReference>
<dbReference type="GO" id="GO:0006089">
    <property type="term" value="P:lactate metabolic process"/>
    <property type="evidence" value="ECO:0007669"/>
    <property type="project" value="TreeGrafter"/>
</dbReference>
<evidence type="ECO:0000256" key="6">
    <source>
        <dbReference type="ARBA" id="ARBA00049258"/>
    </source>
</evidence>
<dbReference type="SUPFAM" id="SSF51735">
    <property type="entry name" value="NAD(P)-binding Rossmann-fold domains"/>
    <property type="match status" value="1"/>
</dbReference>
<comment type="caution">
    <text evidence="12">The sequence shown here is derived from an EMBL/GenBank/DDBJ whole genome shotgun (WGS) entry which is preliminary data.</text>
</comment>
<dbReference type="GO" id="GO:0005737">
    <property type="term" value="C:cytoplasm"/>
    <property type="evidence" value="ECO:0007669"/>
    <property type="project" value="UniProtKB-SubCell"/>
</dbReference>
<dbReference type="PROSITE" id="PS00064">
    <property type="entry name" value="L_LDH"/>
    <property type="match status" value="1"/>
</dbReference>
<comment type="activity regulation">
    <text evidence="7">Allosterically activated by fructose 1,6-bisphosphate (FBP).</text>
</comment>
<dbReference type="NCBIfam" id="NF000824">
    <property type="entry name" value="PRK00066.1"/>
    <property type="match status" value="1"/>
</dbReference>
<comment type="function">
    <text evidence="7">Catalyzes the conversion of lactate to pyruvate.</text>
</comment>
<dbReference type="SUPFAM" id="SSF56327">
    <property type="entry name" value="LDH C-terminal domain-like"/>
    <property type="match status" value="1"/>
</dbReference>
<feature type="binding site" evidence="7">
    <location>
        <position position="156"/>
    </location>
    <ligand>
        <name>beta-D-fructose 1,6-bisphosphate</name>
        <dbReference type="ChEBI" id="CHEBI:32966"/>
        <note>allosteric activator</note>
    </ligand>
</feature>
<dbReference type="Gene3D" id="3.40.50.720">
    <property type="entry name" value="NAD(P)-binding Rossmann-like Domain"/>
    <property type="match status" value="1"/>
</dbReference>
<keyword evidence="7" id="KW-0021">Allosteric enzyme</keyword>
<dbReference type="Pfam" id="PF00056">
    <property type="entry name" value="Ldh_1_N"/>
    <property type="match status" value="1"/>
</dbReference>
<evidence type="ECO:0000256" key="1">
    <source>
        <dbReference type="ARBA" id="ARBA00004843"/>
    </source>
</evidence>
<dbReference type="Pfam" id="PF02866">
    <property type="entry name" value="Ldh_1_C"/>
    <property type="match status" value="1"/>
</dbReference>
<name>A0A559IKT8_9BACL</name>
<dbReference type="PIRSF" id="PIRSF000102">
    <property type="entry name" value="Lac_mal_DH"/>
    <property type="match status" value="1"/>
</dbReference>
<dbReference type="InterPro" id="IPR015955">
    <property type="entry name" value="Lactate_DH/Glyco_Ohase_4_C"/>
</dbReference>
<evidence type="ECO:0000256" key="4">
    <source>
        <dbReference type="ARBA" id="ARBA00023002"/>
    </source>
</evidence>
<dbReference type="InterPro" id="IPR022383">
    <property type="entry name" value="Lactate/malate_DH_C"/>
</dbReference>
<dbReference type="NCBIfam" id="TIGR01771">
    <property type="entry name" value="L-LDH-NAD"/>
    <property type="match status" value="1"/>
</dbReference>
<feature type="domain" description="Lactate/malate dehydrogenase N-terminal" evidence="10">
    <location>
        <begin position="7"/>
        <end position="145"/>
    </location>
</feature>
<dbReference type="InterPro" id="IPR036291">
    <property type="entry name" value="NAD(P)-bd_dom_sf"/>
</dbReference>
<feature type="binding site" evidence="7">
    <location>
        <position position="91"/>
    </location>
    <ligand>
        <name>substrate</name>
    </ligand>
</feature>
<protein>
    <recommendedName>
        <fullName evidence="3 7">L-lactate dehydrogenase</fullName>
        <shortName evidence="7">L-LDH</shortName>
        <ecNumber evidence="3 7">1.1.1.27</ecNumber>
    </recommendedName>
</protein>
<dbReference type="EC" id="1.1.1.27" evidence="3 7"/>
<organism evidence="12 13">
    <name type="scientific">Paenibacillus agilis</name>
    <dbReference type="NCBI Taxonomy" id="3020863"/>
    <lineage>
        <taxon>Bacteria</taxon>
        <taxon>Bacillati</taxon>
        <taxon>Bacillota</taxon>
        <taxon>Bacilli</taxon>
        <taxon>Bacillales</taxon>
        <taxon>Paenibacillaceae</taxon>
        <taxon>Paenibacillus</taxon>
    </lineage>
</organism>
<dbReference type="Gene3D" id="3.90.110.10">
    <property type="entry name" value="Lactate dehydrogenase/glycoside hydrolase, family 4, C-terminal"/>
    <property type="match status" value="1"/>
</dbReference>
<evidence type="ECO:0000256" key="3">
    <source>
        <dbReference type="ARBA" id="ARBA00012967"/>
    </source>
</evidence>
<dbReference type="GO" id="GO:0004459">
    <property type="term" value="F:L-lactate dehydrogenase (NAD+) activity"/>
    <property type="evidence" value="ECO:0007669"/>
    <property type="project" value="UniProtKB-UniRule"/>
</dbReference>
<feature type="domain" description="Lactate/malate dehydrogenase C-terminal" evidence="11">
    <location>
        <begin position="148"/>
        <end position="312"/>
    </location>
</feature>
<accession>A0A559IKT8</accession>
<gene>
    <name evidence="7" type="primary">ldh</name>
    <name evidence="12" type="ORF">FPZ44_20460</name>
</gene>
<feature type="binding site" evidence="7">
    <location>
        <position position="146"/>
    </location>
    <ligand>
        <name>NAD(+)</name>
        <dbReference type="ChEBI" id="CHEBI:57540"/>
    </ligand>
</feature>
<evidence type="ECO:0000256" key="8">
    <source>
        <dbReference type="PIRSR" id="PIRSR000102-1"/>
    </source>
</evidence>
<dbReference type="UniPathway" id="UPA00554">
    <property type="reaction ID" value="UER00611"/>
</dbReference>
<reference evidence="12 13" key="1">
    <citation type="submission" date="2019-07" db="EMBL/GenBank/DDBJ databases">
        <authorList>
            <person name="Kim J."/>
        </authorList>
    </citation>
    <scope>NUCLEOTIDE SEQUENCE [LARGE SCALE GENOMIC DNA]</scope>
    <source>
        <strain evidence="12 13">N4</strain>
    </source>
</reference>
<dbReference type="FunFam" id="3.40.50.720:FF:000018">
    <property type="entry name" value="Malate dehydrogenase"/>
    <property type="match status" value="1"/>
</dbReference>
<evidence type="ECO:0000256" key="2">
    <source>
        <dbReference type="ARBA" id="ARBA00006054"/>
    </source>
</evidence>
<comment type="subcellular location">
    <subcellularLocation>
        <location evidence="7">Cytoplasm</location>
    </subcellularLocation>
</comment>
<proteinExistence type="inferred from homology"/>
<comment type="similarity">
    <text evidence="2 7">Belongs to the LDH/MDH superfamily. LDH family.</text>
</comment>
<evidence type="ECO:0000259" key="11">
    <source>
        <dbReference type="Pfam" id="PF02866"/>
    </source>
</evidence>
<sequence length="318" mass="34407">MASNQRKVAIIGTGLVGSSIAYCLVNQGVCDEIALIDINRERAVGEAMDLTHCADFTPWRTYVQAGGYELCADADVVVITAGGPPKAGQTRLDTLGASAKIIESIIPEVMKSGFDGLFVIASNPVDIITHYTWTLCGLPRSRVIGTGTTIDSSRLKTLLSETIQTDPRSIHVYTLGEHGDSQFAAWSHATIGGKPLQHVIADNPTRFSNLDLDELVEKTKKAGWEIYNRKGTTYYGIANAAVYIIRSIFNDDQKIIPVSSVLDGEYGYTGVTAGVPAIIGRAGIREVVQLHLSTEEQQKFDHSVSLLKQYMSSIGLES</sequence>
<feature type="binding site" evidence="7">
    <location>
        <position position="42"/>
    </location>
    <ligand>
        <name>NAD(+)</name>
        <dbReference type="ChEBI" id="CHEBI:57540"/>
    </ligand>
</feature>
<comment type="catalytic activity">
    <reaction evidence="6 7">
        <text>(S)-lactate + NAD(+) = pyruvate + NADH + H(+)</text>
        <dbReference type="Rhea" id="RHEA:23444"/>
        <dbReference type="ChEBI" id="CHEBI:15361"/>
        <dbReference type="ChEBI" id="CHEBI:15378"/>
        <dbReference type="ChEBI" id="CHEBI:16651"/>
        <dbReference type="ChEBI" id="CHEBI:57540"/>
        <dbReference type="ChEBI" id="CHEBI:57945"/>
        <dbReference type="EC" id="1.1.1.27"/>
    </reaction>
</comment>
<dbReference type="InterPro" id="IPR011304">
    <property type="entry name" value="L-lactate_DH"/>
</dbReference>
<dbReference type="OrthoDB" id="9802969at2"/>
<dbReference type="RefSeq" id="WP_144993386.1">
    <property type="nucleotide sequence ID" value="NZ_VNJK01000003.1"/>
</dbReference>
<comment type="caution">
    <text evidence="7">Lacks conserved residue(s) required for the propagation of feature annotation.</text>
</comment>
<evidence type="ECO:0000256" key="9">
    <source>
        <dbReference type="PIRSR" id="PIRSR000102-3"/>
    </source>
</evidence>
<feature type="binding site" evidence="7">
    <location>
        <begin position="151"/>
        <end position="154"/>
    </location>
    <ligand>
        <name>substrate</name>
    </ligand>
</feature>
<keyword evidence="4 7" id="KW-0560">Oxidoreductase</keyword>